<gene>
    <name evidence="1" type="ORF">BN7_3857</name>
</gene>
<dbReference type="HOGENOM" id="CLU_479147_0_0_1"/>
<protein>
    <submittedName>
        <fullName evidence="1">Uncharacterized protein</fullName>
    </submittedName>
</protein>
<dbReference type="InParanoid" id="K0KGM2"/>
<name>K0KGM2_WICCF</name>
<reference evidence="1 2" key="1">
    <citation type="journal article" date="2012" name="Eukaryot. Cell">
        <title>Draft genome sequence of Wickerhamomyces ciferrii NRRL Y-1031 F-60-10.</title>
        <authorList>
            <person name="Schneider J."/>
            <person name="Andrea H."/>
            <person name="Blom J."/>
            <person name="Jaenicke S."/>
            <person name="Ruckert C."/>
            <person name="Schorsch C."/>
            <person name="Szczepanowski R."/>
            <person name="Farwick M."/>
            <person name="Goesmann A."/>
            <person name="Puhler A."/>
            <person name="Schaffer S."/>
            <person name="Tauch A."/>
            <person name="Kohler T."/>
            <person name="Brinkrolf K."/>
        </authorList>
    </citation>
    <scope>NUCLEOTIDE SEQUENCE [LARGE SCALE GENOMIC DNA]</scope>
    <source>
        <strain evidence="2">ATCC 14091 / BCRC 22168 / CBS 111 / JCM 3599 / NBRC 0793 / NRRL Y-1031 F-60-10</strain>
    </source>
</reference>
<keyword evidence="2" id="KW-1185">Reference proteome</keyword>
<sequence length="561" mass="65549">MTRLSDLPDHCLEYIFLEHLDYQFEGLKALYRVDKQFGGLIRRSIGIITNDKNLPNHQLLLVDGFSDLNLVIVDNVRHNYNKHYKFYFVNYNLELGYDMKLFQLFNDSLGKQFKINFFRPNYHIKISHSSGIVLKQDVIESHAITEHYDEHYDEHIFTDDSCIAENKILQNLQQLTTKKYLLGYNEFYVGAKTSNNLQDELSLRPIDSSFNIKGNKKTSEDNFTDDSLKEYIKRLVITNYSNNWKLFEIDNLHLENLEELYLDSGMLEDRLSGQPQDMTSVFDGVSRDKIFEEYFLYSLSNNNFPNLQKLKLMHNSKLISLHNSKLPLLDDLKINNNVMLNIDNCDFTSLKSLEINQLFDISKIVKEDQNIANFAKDFGEFCGRYDISYEKIKSINFLNMKNTDLKSIENLHVPNVKLFEYFKDLDLANLKTLKVTNISPNLYSKIIIFFDFPDNDKLQSCQHVLSHSDVSKETLTNFFKDVFRKMLRFQNKDATYLSLFTPLNINERKSQINSSSTLNKDNELELDVSTSVSYSSLPIVRCQSGKGKTKVTNVFYYSFVN</sequence>
<organism evidence="1 2">
    <name type="scientific">Wickerhamomyces ciferrii (strain ATCC 14091 / BCRC 22168 / CBS 111 / JCM 3599 / NBRC 0793 / NRRL Y-1031 F-60-10)</name>
    <name type="common">Yeast</name>
    <name type="synonym">Pichia ciferrii</name>
    <dbReference type="NCBI Taxonomy" id="1206466"/>
    <lineage>
        <taxon>Eukaryota</taxon>
        <taxon>Fungi</taxon>
        <taxon>Dikarya</taxon>
        <taxon>Ascomycota</taxon>
        <taxon>Saccharomycotina</taxon>
        <taxon>Saccharomycetes</taxon>
        <taxon>Phaffomycetales</taxon>
        <taxon>Wickerhamomycetaceae</taxon>
        <taxon>Wickerhamomyces</taxon>
    </lineage>
</organism>
<comment type="caution">
    <text evidence="1">The sequence shown here is derived from an EMBL/GenBank/DDBJ whole genome shotgun (WGS) entry which is preliminary data.</text>
</comment>
<proteinExistence type="predicted"/>
<dbReference type="AlphaFoldDB" id="K0KGM2"/>
<evidence type="ECO:0000313" key="2">
    <source>
        <dbReference type="Proteomes" id="UP000009328"/>
    </source>
</evidence>
<dbReference type="Proteomes" id="UP000009328">
    <property type="component" value="Unassembled WGS sequence"/>
</dbReference>
<accession>K0KGM2</accession>
<evidence type="ECO:0000313" key="1">
    <source>
        <dbReference type="EMBL" id="CCH44295.1"/>
    </source>
</evidence>
<dbReference type="EMBL" id="CAIF01000120">
    <property type="protein sequence ID" value="CCH44295.1"/>
    <property type="molecule type" value="Genomic_DNA"/>
</dbReference>